<feature type="coiled-coil region" evidence="3">
    <location>
        <begin position="38"/>
        <end position="65"/>
    </location>
</feature>
<evidence type="ECO:0000313" key="5">
    <source>
        <dbReference type="Proteomes" id="UP000179076"/>
    </source>
</evidence>
<dbReference type="InterPro" id="IPR007049">
    <property type="entry name" value="Carb-sel_porin_OprB"/>
</dbReference>
<accession>A0A1F6V001</accession>
<evidence type="ECO:0000256" key="1">
    <source>
        <dbReference type="ARBA" id="ARBA00008769"/>
    </source>
</evidence>
<name>A0A1F6V001_9PROT</name>
<evidence type="ECO:0000256" key="2">
    <source>
        <dbReference type="RuleBase" id="RU363072"/>
    </source>
</evidence>
<gene>
    <name evidence="4" type="ORF">A2W18_07815</name>
</gene>
<protein>
    <submittedName>
        <fullName evidence="4">Uncharacterized protein</fullName>
    </submittedName>
</protein>
<comment type="caution">
    <text evidence="4">The sequence shown here is derived from an EMBL/GenBank/DDBJ whole genome shotgun (WGS) entry which is preliminary data.</text>
</comment>
<dbReference type="Gene3D" id="2.40.160.180">
    <property type="entry name" value="Carbohydrate-selective porin OprB"/>
    <property type="match status" value="1"/>
</dbReference>
<dbReference type="GO" id="GO:0016020">
    <property type="term" value="C:membrane"/>
    <property type="evidence" value="ECO:0007669"/>
    <property type="project" value="InterPro"/>
</dbReference>
<dbReference type="InterPro" id="IPR038673">
    <property type="entry name" value="OprB_sf"/>
</dbReference>
<dbReference type="GO" id="GO:0015288">
    <property type="term" value="F:porin activity"/>
    <property type="evidence" value="ECO:0007669"/>
    <property type="project" value="InterPro"/>
</dbReference>
<keyword evidence="3" id="KW-0175">Coiled coil</keyword>
<dbReference type="Pfam" id="PF04966">
    <property type="entry name" value="OprB"/>
    <property type="match status" value="1"/>
</dbReference>
<dbReference type="EMBL" id="MFSP01000170">
    <property type="protein sequence ID" value="OGI62714.1"/>
    <property type="molecule type" value="Genomic_DNA"/>
</dbReference>
<reference evidence="4 5" key="1">
    <citation type="journal article" date="2016" name="Nat. Commun.">
        <title>Thousands of microbial genomes shed light on interconnected biogeochemical processes in an aquifer system.</title>
        <authorList>
            <person name="Anantharaman K."/>
            <person name="Brown C.T."/>
            <person name="Hug L.A."/>
            <person name="Sharon I."/>
            <person name="Castelle C.J."/>
            <person name="Probst A.J."/>
            <person name="Thomas B.C."/>
            <person name="Singh A."/>
            <person name="Wilkins M.J."/>
            <person name="Karaoz U."/>
            <person name="Brodie E.L."/>
            <person name="Williams K.H."/>
            <person name="Hubbard S.S."/>
            <person name="Banfield J.F."/>
        </authorList>
    </citation>
    <scope>NUCLEOTIDE SEQUENCE [LARGE SCALE GENOMIC DNA]</scope>
</reference>
<keyword evidence="2" id="KW-0732">Signal</keyword>
<feature type="signal peptide" evidence="2">
    <location>
        <begin position="1"/>
        <end position="28"/>
    </location>
</feature>
<comment type="similarity">
    <text evidence="1 2">Belongs to the OprB family.</text>
</comment>
<dbReference type="AlphaFoldDB" id="A0A1F6V001"/>
<dbReference type="Proteomes" id="UP000179076">
    <property type="component" value="Unassembled WGS sequence"/>
</dbReference>
<evidence type="ECO:0000313" key="4">
    <source>
        <dbReference type="EMBL" id="OGI62714.1"/>
    </source>
</evidence>
<feature type="chain" id="PRO_5009363506" evidence="2">
    <location>
        <begin position="29"/>
        <end position="483"/>
    </location>
</feature>
<sequence>MNVFSVVAWRRCLLALGAAIALGTTAKAAEPRAPQIDIRDLRELVDRLEKRNAELERALDSDQSNERDPPLATRLKAIEEQAAAQKSSASKLDAFDGIKVDVSFTTVGQRANADATVNGGSESQLNYRADIAVSLPVGSVGSGTGELSAQLRAGQGDGLARLRSTFSGSNATAFQLSGSSQADDSTALLAQLWYQAEIPIQGSDNQSHSQRQLGFGKTEVFRFFDQNATADDEARQFINSAFVHNPLLDAGGDVGADVYGFQPGIRLGYTNDTDKPLTYGLSIGIFGAGTGARFQNTFRSPFSIVQAETHQRFFGGLDGNYRLYLWRNGQATPYNNSVDSSVEKHAGWGVSVDQRVSEAVTLFARYGKETRGRVQFDRAVTAGAEIGGEFWRRAQDAVGMAIGSLRTSAQFQVDAPTLDANGDSTPDFGYAPSDSEKVYELYYRYQISKTFALTPDFQLTQNPGGNDAATNMKIFGLRVQVNF</sequence>
<dbReference type="GO" id="GO:0008643">
    <property type="term" value="P:carbohydrate transport"/>
    <property type="evidence" value="ECO:0007669"/>
    <property type="project" value="InterPro"/>
</dbReference>
<evidence type="ECO:0000256" key="3">
    <source>
        <dbReference type="SAM" id="Coils"/>
    </source>
</evidence>
<proteinExistence type="inferred from homology"/>
<organism evidence="4 5">
    <name type="scientific">Candidatus Muproteobacteria bacterium RBG_16_60_9</name>
    <dbReference type="NCBI Taxonomy" id="1817755"/>
    <lineage>
        <taxon>Bacteria</taxon>
        <taxon>Pseudomonadati</taxon>
        <taxon>Pseudomonadota</taxon>
        <taxon>Candidatus Muproteobacteria</taxon>
    </lineage>
</organism>